<name>A0A3Q7GDN1_SOLLC</name>
<sequence length="78" mass="9114">MLRNYTHFCTELKRGSTSLPVTSSTGVASLDRSMRFWEVKVDENTSMGNKHKHNNNKHFILFKLLNLFMYCFFCDSST</sequence>
<proteinExistence type="predicted"/>
<reference evidence="1" key="2">
    <citation type="submission" date="2019-01" db="UniProtKB">
        <authorList>
            <consortium name="EnsemblPlants"/>
        </authorList>
    </citation>
    <scope>IDENTIFICATION</scope>
    <source>
        <strain evidence="1">cv. Heinz 1706</strain>
    </source>
</reference>
<protein>
    <submittedName>
        <fullName evidence="1">Uncharacterized protein</fullName>
    </submittedName>
</protein>
<dbReference type="PaxDb" id="4081-Solyc03g098770.1.1"/>
<evidence type="ECO:0000313" key="1">
    <source>
        <dbReference type="EnsemblPlants" id="Solyc03g098770.1.1.1"/>
    </source>
</evidence>
<dbReference type="Proteomes" id="UP000004994">
    <property type="component" value="Chromosome 3"/>
</dbReference>
<organism evidence="1">
    <name type="scientific">Solanum lycopersicum</name>
    <name type="common">Tomato</name>
    <name type="synonym">Lycopersicon esculentum</name>
    <dbReference type="NCBI Taxonomy" id="4081"/>
    <lineage>
        <taxon>Eukaryota</taxon>
        <taxon>Viridiplantae</taxon>
        <taxon>Streptophyta</taxon>
        <taxon>Embryophyta</taxon>
        <taxon>Tracheophyta</taxon>
        <taxon>Spermatophyta</taxon>
        <taxon>Magnoliopsida</taxon>
        <taxon>eudicotyledons</taxon>
        <taxon>Gunneridae</taxon>
        <taxon>Pentapetalae</taxon>
        <taxon>asterids</taxon>
        <taxon>lamiids</taxon>
        <taxon>Solanales</taxon>
        <taxon>Solanaceae</taxon>
        <taxon>Solanoideae</taxon>
        <taxon>Solaneae</taxon>
        <taxon>Solanum</taxon>
        <taxon>Solanum subgen. Lycopersicon</taxon>
    </lineage>
</organism>
<dbReference type="InParanoid" id="A0A3Q7GDN1"/>
<dbReference type="AlphaFoldDB" id="A0A3Q7GDN1"/>
<dbReference type="EnsemblPlants" id="Solyc03g098770.1.1">
    <property type="protein sequence ID" value="Solyc03g098770.1.1.1"/>
    <property type="gene ID" value="Solyc03g098770.1"/>
</dbReference>
<accession>A0A3Q7GDN1</accession>
<keyword evidence="2" id="KW-1185">Reference proteome</keyword>
<reference evidence="1" key="1">
    <citation type="journal article" date="2012" name="Nature">
        <title>The tomato genome sequence provides insights into fleshy fruit evolution.</title>
        <authorList>
            <consortium name="Tomato Genome Consortium"/>
        </authorList>
    </citation>
    <scope>NUCLEOTIDE SEQUENCE [LARGE SCALE GENOMIC DNA]</scope>
    <source>
        <strain evidence="1">cv. Heinz 1706</strain>
    </source>
</reference>
<dbReference type="Gramene" id="Solyc03g098770.1.1">
    <property type="protein sequence ID" value="Solyc03g098770.1.1.1"/>
    <property type="gene ID" value="Solyc03g098770.1"/>
</dbReference>
<evidence type="ECO:0000313" key="2">
    <source>
        <dbReference type="Proteomes" id="UP000004994"/>
    </source>
</evidence>